<dbReference type="PANTHER" id="PTHR33726:SF3">
    <property type="entry name" value="TRANSMEMBRANE PROTEIN"/>
    <property type="match status" value="1"/>
</dbReference>
<keyword evidence="2" id="KW-1185">Reference proteome</keyword>
<reference evidence="1 2" key="1">
    <citation type="journal article" date="2018" name="Mol. Plant">
        <title>The genome of Artemisia annua provides insight into the evolution of Asteraceae family and artemisinin biosynthesis.</title>
        <authorList>
            <person name="Shen Q."/>
            <person name="Zhang L."/>
            <person name="Liao Z."/>
            <person name="Wang S."/>
            <person name="Yan T."/>
            <person name="Shi P."/>
            <person name="Liu M."/>
            <person name="Fu X."/>
            <person name="Pan Q."/>
            <person name="Wang Y."/>
            <person name="Lv Z."/>
            <person name="Lu X."/>
            <person name="Zhang F."/>
            <person name="Jiang W."/>
            <person name="Ma Y."/>
            <person name="Chen M."/>
            <person name="Hao X."/>
            <person name="Li L."/>
            <person name="Tang Y."/>
            <person name="Lv G."/>
            <person name="Zhou Y."/>
            <person name="Sun X."/>
            <person name="Brodelius P.E."/>
            <person name="Rose J.K.C."/>
            <person name="Tang K."/>
        </authorList>
    </citation>
    <scope>NUCLEOTIDE SEQUENCE [LARGE SCALE GENOMIC DNA]</scope>
    <source>
        <strain evidence="2">cv. Huhao1</strain>
        <tissue evidence="1">Leaf</tissue>
    </source>
</reference>
<name>A0A2U1MQU0_ARTAN</name>
<accession>A0A2U1MQU0</accession>
<protein>
    <submittedName>
        <fullName evidence="1">Uncharacterized protein</fullName>
    </submittedName>
</protein>
<sequence>MPIRRYQTFYAKKTNINTLHNILTNIKNPTTKKKKMAETENKPLFKKTENKPNFTHFFTRLHGKSRKGIWKKLKNPGLRWKTTKFNVVHKWFVDRFLFKIASVVEAVVLVSQLCFFYLCCGCSL</sequence>
<dbReference type="Proteomes" id="UP000245207">
    <property type="component" value="Unassembled WGS sequence"/>
</dbReference>
<dbReference type="STRING" id="35608.A0A2U1MQU0"/>
<organism evidence="1 2">
    <name type="scientific">Artemisia annua</name>
    <name type="common">Sweet wormwood</name>
    <dbReference type="NCBI Taxonomy" id="35608"/>
    <lineage>
        <taxon>Eukaryota</taxon>
        <taxon>Viridiplantae</taxon>
        <taxon>Streptophyta</taxon>
        <taxon>Embryophyta</taxon>
        <taxon>Tracheophyta</taxon>
        <taxon>Spermatophyta</taxon>
        <taxon>Magnoliopsida</taxon>
        <taxon>eudicotyledons</taxon>
        <taxon>Gunneridae</taxon>
        <taxon>Pentapetalae</taxon>
        <taxon>asterids</taxon>
        <taxon>campanulids</taxon>
        <taxon>Asterales</taxon>
        <taxon>Asteraceae</taxon>
        <taxon>Asteroideae</taxon>
        <taxon>Anthemideae</taxon>
        <taxon>Artemisiinae</taxon>
        <taxon>Artemisia</taxon>
    </lineage>
</organism>
<gene>
    <name evidence="1" type="ORF">CTI12_AA312990</name>
</gene>
<dbReference type="EMBL" id="PKPP01004593">
    <property type="protein sequence ID" value="PWA63641.1"/>
    <property type="molecule type" value="Genomic_DNA"/>
</dbReference>
<dbReference type="OrthoDB" id="675983at2759"/>
<evidence type="ECO:0000313" key="1">
    <source>
        <dbReference type="EMBL" id="PWA63641.1"/>
    </source>
</evidence>
<comment type="caution">
    <text evidence="1">The sequence shown here is derived from an EMBL/GenBank/DDBJ whole genome shotgun (WGS) entry which is preliminary data.</text>
</comment>
<dbReference type="AlphaFoldDB" id="A0A2U1MQU0"/>
<dbReference type="PANTHER" id="PTHR33726">
    <property type="entry name" value="TRANSMEMBRANE PROTEIN"/>
    <property type="match status" value="1"/>
</dbReference>
<evidence type="ECO:0000313" key="2">
    <source>
        <dbReference type="Proteomes" id="UP000245207"/>
    </source>
</evidence>
<proteinExistence type="predicted"/>